<evidence type="ECO:0000259" key="1">
    <source>
        <dbReference type="Pfam" id="PF20862"/>
    </source>
</evidence>
<keyword evidence="3" id="KW-1185">Reference proteome</keyword>
<dbReference type="RefSeq" id="WP_150031126.1">
    <property type="nucleotide sequence ID" value="NZ_VWSH01000001.1"/>
</dbReference>
<sequence length="199" mass="22632">MEEDHYYPFGLTLNTTSNNLLTGQLYKYQGIEVKQFQITSQTNKKMKLLLPFFLLISLASCTAREPDIFILPDNFRGGILIIYNQKNGIAPQYHRKSRVYVIPKNGILKTQFSIDSDWSALPQFYYSSISSANRIRYVYDAKEIPENDVIAFGGSSGVANKDLAGKQVIRFATYYIGNKSIVDTAYQRLEDIDIISLAE</sequence>
<evidence type="ECO:0000313" key="2">
    <source>
        <dbReference type="EMBL" id="KAA5536549.1"/>
    </source>
</evidence>
<dbReference type="EMBL" id="VWSH01000001">
    <property type="protein sequence ID" value="KAA5536549.1"/>
    <property type="molecule type" value="Genomic_DNA"/>
</dbReference>
<evidence type="ECO:0000313" key="3">
    <source>
        <dbReference type="Proteomes" id="UP000323632"/>
    </source>
</evidence>
<comment type="caution">
    <text evidence="2">The sequence shown here is derived from an EMBL/GenBank/DDBJ whole genome shotgun (WGS) entry which is preliminary data.</text>
</comment>
<name>A0A5M6CTQ7_9BACT</name>
<feature type="domain" description="DUF6843" evidence="1">
    <location>
        <begin position="64"/>
        <end position="177"/>
    </location>
</feature>
<dbReference type="InterPro" id="IPR049293">
    <property type="entry name" value="DUF6843"/>
</dbReference>
<organism evidence="2 3">
    <name type="scientific">Taibaiella lutea</name>
    <dbReference type="NCBI Taxonomy" id="2608001"/>
    <lineage>
        <taxon>Bacteria</taxon>
        <taxon>Pseudomonadati</taxon>
        <taxon>Bacteroidota</taxon>
        <taxon>Chitinophagia</taxon>
        <taxon>Chitinophagales</taxon>
        <taxon>Chitinophagaceae</taxon>
        <taxon>Taibaiella</taxon>
    </lineage>
</organism>
<dbReference type="Proteomes" id="UP000323632">
    <property type="component" value="Unassembled WGS sequence"/>
</dbReference>
<dbReference type="Pfam" id="PF20862">
    <property type="entry name" value="DUF6843"/>
    <property type="match status" value="1"/>
</dbReference>
<dbReference type="AlphaFoldDB" id="A0A5M6CTQ7"/>
<proteinExistence type="predicted"/>
<reference evidence="2 3" key="1">
    <citation type="submission" date="2019-09" db="EMBL/GenBank/DDBJ databases">
        <title>Genome sequence and assembly of Taibaiella sp.</title>
        <authorList>
            <person name="Chhetri G."/>
        </authorList>
    </citation>
    <scope>NUCLEOTIDE SEQUENCE [LARGE SCALE GENOMIC DNA]</scope>
    <source>
        <strain evidence="2 3">KVB11</strain>
    </source>
</reference>
<accession>A0A5M6CTQ7</accession>
<protein>
    <recommendedName>
        <fullName evidence="1">DUF6843 domain-containing protein</fullName>
    </recommendedName>
</protein>
<gene>
    <name evidence="2" type="ORF">F0919_02455</name>
</gene>